<proteinExistence type="predicted"/>
<dbReference type="Proteomes" id="UP000823615">
    <property type="component" value="Unassembled WGS sequence"/>
</dbReference>
<dbReference type="PANTHER" id="PTHR34071">
    <property type="entry name" value="5-NITROIMIDAZOLE ANTIBIOTICS RESISTANCE PROTEIN, NIMA-FAMILY-RELATED PROTEIN-RELATED"/>
    <property type="match status" value="1"/>
</dbReference>
<dbReference type="AlphaFoldDB" id="A0A9D9DYK5"/>
<reference evidence="1" key="2">
    <citation type="journal article" date="2021" name="PeerJ">
        <title>Extensive microbial diversity within the chicken gut microbiome revealed by metagenomics and culture.</title>
        <authorList>
            <person name="Gilroy R."/>
            <person name="Ravi A."/>
            <person name="Getino M."/>
            <person name="Pursley I."/>
            <person name="Horton D.L."/>
            <person name="Alikhan N.F."/>
            <person name="Baker D."/>
            <person name="Gharbi K."/>
            <person name="Hall N."/>
            <person name="Watson M."/>
            <person name="Adriaenssens E.M."/>
            <person name="Foster-Nyarko E."/>
            <person name="Jarju S."/>
            <person name="Secka A."/>
            <person name="Antonio M."/>
            <person name="Oren A."/>
            <person name="Chaudhuri R.R."/>
            <person name="La Ragione R."/>
            <person name="Hildebrand F."/>
            <person name="Pallen M.J."/>
        </authorList>
    </citation>
    <scope>NUCLEOTIDE SEQUENCE</scope>
    <source>
        <strain evidence="1">7293</strain>
    </source>
</reference>
<organism evidence="1 2">
    <name type="scientific">Candidatus Ornithospirochaeta stercoripullorum</name>
    <dbReference type="NCBI Taxonomy" id="2840899"/>
    <lineage>
        <taxon>Bacteria</taxon>
        <taxon>Pseudomonadati</taxon>
        <taxon>Spirochaetota</taxon>
        <taxon>Spirochaetia</taxon>
        <taxon>Spirochaetales</taxon>
        <taxon>Spirochaetaceae</taxon>
        <taxon>Spirochaetaceae incertae sedis</taxon>
        <taxon>Candidatus Ornithospirochaeta</taxon>
    </lineage>
</organism>
<dbReference type="Pfam" id="PF12900">
    <property type="entry name" value="Pyridox_ox_2"/>
    <property type="match status" value="1"/>
</dbReference>
<dbReference type="PANTHER" id="PTHR34071:SF2">
    <property type="entry name" value="FLAVIN-NUCLEOTIDE-BINDING PROTEIN"/>
    <property type="match status" value="1"/>
</dbReference>
<comment type="caution">
    <text evidence="1">The sequence shown here is derived from an EMBL/GenBank/DDBJ whole genome shotgun (WGS) entry which is preliminary data.</text>
</comment>
<gene>
    <name evidence="1" type="ORF">IAA97_04645</name>
</gene>
<evidence type="ECO:0000313" key="1">
    <source>
        <dbReference type="EMBL" id="MBO8436247.1"/>
    </source>
</evidence>
<evidence type="ECO:0000313" key="2">
    <source>
        <dbReference type="Proteomes" id="UP000823615"/>
    </source>
</evidence>
<dbReference type="InterPro" id="IPR024747">
    <property type="entry name" value="Pyridox_Oxase-rel"/>
</dbReference>
<dbReference type="InterPro" id="IPR012349">
    <property type="entry name" value="Split_barrel_FMN-bd"/>
</dbReference>
<dbReference type="EMBL" id="JADIMT010000055">
    <property type="protein sequence ID" value="MBO8436247.1"/>
    <property type="molecule type" value="Genomic_DNA"/>
</dbReference>
<name>A0A9D9DYK5_9SPIO</name>
<dbReference type="SUPFAM" id="SSF50475">
    <property type="entry name" value="FMN-binding split barrel"/>
    <property type="match status" value="1"/>
</dbReference>
<dbReference type="Gene3D" id="2.30.110.10">
    <property type="entry name" value="Electron Transport, Fmn-binding Protein, Chain A"/>
    <property type="match status" value="1"/>
</dbReference>
<accession>A0A9D9DYK5</accession>
<reference evidence="1" key="1">
    <citation type="submission" date="2020-10" db="EMBL/GenBank/DDBJ databases">
        <authorList>
            <person name="Gilroy R."/>
        </authorList>
    </citation>
    <scope>NUCLEOTIDE SEQUENCE</scope>
    <source>
        <strain evidence="1">7293</strain>
    </source>
</reference>
<sequence>MFREMRRKLQEMPHDAAVRILHDGSSGVLALSGDDGYPYALPISYVLDGDKIYFHSAKEGHKVDAIRRSDKASFCVIAADSVDSIGYTTYYQSVIAFGKVRIVEDDDEKLVMIQKLARKYAPENSEEYEIEYIQKEWEPLLVFEMTIEHMTGKENKDLARERRELNL</sequence>
<protein>
    <submittedName>
        <fullName evidence="1">Pyridoxamine 5'-phosphate oxidase family protein</fullName>
    </submittedName>
</protein>